<evidence type="ECO:0000313" key="2">
    <source>
        <dbReference type="Proteomes" id="UP000001572"/>
    </source>
</evidence>
<dbReference type="HOGENOM" id="CLU_2731041_0_0_9"/>
<sequence length="71" mass="7962">MYNVAANLVNSSKEKAPTFVLSATKKVNPSKEKSVSPKELLSTTNHWGQGLYKDDLNFYESDSCSYLKVMK</sequence>
<gene>
    <name evidence="1" type="ordered locus">Amet_4697</name>
</gene>
<reference evidence="2" key="1">
    <citation type="journal article" date="2016" name="Genome Announc.">
        <title>Complete genome sequence of Alkaliphilus metalliredigens strain QYMF, an alkaliphilic and metal-reducing bacterium isolated from borax-contaminated leachate ponds.</title>
        <authorList>
            <person name="Hwang C."/>
            <person name="Copeland A."/>
            <person name="Lucas S."/>
            <person name="Lapidus A."/>
            <person name="Barry K."/>
            <person name="Detter J.C."/>
            <person name="Glavina Del Rio T."/>
            <person name="Hammon N."/>
            <person name="Israni S."/>
            <person name="Dalin E."/>
            <person name="Tice H."/>
            <person name="Pitluck S."/>
            <person name="Chertkov O."/>
            <person name="Brettin T."/>
            <person name="Bruce D."/>
            <person name="Han C."/>
            <person name="Schmutz J."/>
            <person name="Larimer F."/>
            <person name="Land M.L."/>
            <person name="Hauser L."/>
            <person name="Kyrpides N."/>
            <person name="Mikhailova N."/>
            <person name="Ye Q."/>
            <person name="Zhou J."/>
            <person name="Richardson P."/>
            <person name="Fields M.W."/>
        </authorList>
    </citation>
    <scope>NUCLEOTIDE SEQUENCE [LARGE SCALE GENOMIC DNA]</scope>
    <source>
        <strain evidence="2">QYMF</strain>
    </source>
</reference>
<name>A6TX47_ALKMQ</name>
<dbReference type="RefSeq" id="WP_012065650.1">
    <property type="nucleotide sequence ID" value="NC_009633.1"/>
</dbReference>
<organism evidence="1 2">
    <name type="scientific">Alkaliphilus metalliredigens (strain QYMF)</name>
    <dbReference type="NCBI Taxonomy" id="293826"/>
    <lineage>
        <taxon>Bacteria</taxon>
        <taxon>Bacillati</taxon>
        <taxon>Bacillota</taxon>
        <taxon>Clostridia</taxon>
        <taxon>Peptostreptococcales</taxon>
        <taxon>Natronincolaceae</taxon>
        <taxon>Alkaliphilus</taxon>
    </lineage>
</organism>
<proteinExistence type="predicted"/>
<dbReference type="KEGG" id="amt:Amet_4697"/>
<dbReference type="AlphaFoldDB" id="A6TX47"/>
<dbReference type="EMBL" id="CP000724">
    <property type="protein sequence ID" value="ABR50765.1"/>
    <property type="molecule type" value="Genomic_DNA"/>
</dbReference>
<accession>A6TX47</accession>
<keyword evidence="2" id="KW-1185">Reference proteome</keyword>
<dbReference type="Proteomes" id="UP000001572">
    <property type="component" value="Chromosome"/>
</dbReference>
<evidence type="ECO:0000313" key="1">
    <source>
        <dbReference type="EMBL" id="ABR50765.1"/>
    </source>
</evidence>
<protein>
    <submittedName>
        <fullName evidence="1">Uncharacterized protein</fullName>
    </submittedName>
</protein>